<organism evidence="3 4">
    <name type="scientific">Brevibacillus agri</name>
    <dbReference type="NCBI Taxonomy" id="51101"/>
    <lineage>
        <taxon>Bacteria</taxon>
        <taxon>Bacillati</taxon>
        <taxon>Bacillota</taxon>
        <taxon>Bacilli</taxon>
        <taxon>Bacillales</taxon>
        <taxon>Paenibacillaceae</taxon>
        <taxon>Brevibacillus</taxon>
    </lineage>
</organism>
<sequence>MLNSKVNGRKWRNPYAPIPSRKLSDQAADVSLAISPKKIIPAVDLRSSVSKMRSNIKGISSTIRQVEETMDTLYGAMEIIENLGKRTAEPEAAAEKPVSTRRKGNAGAAKESAKGREAVRAEEAPQESSAAAGSGGGNPLGNIDIGQILGLLQSPLVQNLLTQTVSGTSKQRKKEG</sequence>
<dbReference type="OrthoDB" id="2467271at2"/>
<dbReference type="GeneID" id="82811946"/>
<feature type="region of interest" description="Disordered" evidence="1">
    <location>
        <begin position="1"/>
        <end position="20"/>
    </location>
</feature>
<evidence type="ECO:0000256" key="1">
    <source>
        <dbReference type="SAM" id="MobiDB-lite"/>
    </source>
</evidence>
<evidence type="ECO:0000313" key="5">
    <source>
        <dbReference type="Proteomes" id="UP000317180"/>
    </source>
</evidence>
<dbReference type="EMBL" id="RHHN01000048">
    <property type="protein sequence ID" value="RNB53357.1"/>
    <property type="molecule type" value="Genomic_DNA"/>
</dbReference>
<feature type="region of interest" description="Disordered" evidence="1">
    <location>
        <begin position="84"/>
        <end position="139"/>
    </location>
</feature>
<dbReference type="EMBL" id="BJOD01000001">
    <property type="protein sequence ID" value="GED23990.1"/>
    <property type="molecule type" value="Genomic_DNA"/>
</dbReference>
<proteinExistence type="predicted"/>
<accession>A0A3M8ARS2</accession>
<name>A0A3M8ARS2_9BACL</name>
<dbReference type="Proteomes" id="UP000276178">
    <property type="component" value="Unassembled WGS sequence"/>
</dbReference>
<dbReference type="Proteomes" id="UP000317180">
    <property type="component" value="Unassembled WGS sequence"/>
</dbReference>
<dbReference type="AlphaFoldDB" id="A0A3M8ARS2"/>
<keyword evidence="5" id="KW-1185">Reference proteome</keyword>
<protein>
    <submittedName>
        <fullName evidence="3">Uncharacterized protein</fullName>
    </submittedName>
</protein>
<reference evidence="2 5" key="2">
    <citation type="submission" date="2019-06" db="EMBL/GenBank/DDBJ databases">
        <title>Whole genome shotgun sequence of Brevibacillus agri NBRC 15538.</title>
        <authorList>
            <person name="Hosoyama A."/>
            <person name="Uohara A."/>
            <person name="Ohji S."/>
            <person name="Ichikawa N."/>
        </authorList>
    </citation>
    <scope>NUCLEOTIDE SEQUENCE [LARGE SCALE GENOMIC DNA]</scope>
    <source>
        <strain evidence="2 5">NBRC 15538</strain>
    </source>
</reference>
<evidence type="ECO:0000313" key="3">
    <source>
        <dbReference type="EMBL" id="RNB53357.1"/>
    </source>
</evidence>
<feature type="compositionally biased region" description="Basic and acidic residues" evidence="1">
    <location>
        <begin position="111"/>
        <end position="123"/>
    </location>
</feature>
<dbReference type="RefSeq" id="WP_007785455.1">
    <property type="nucleotide sequence ID" value="NZ_BJOD01000001.1"/>
</dbReference>
<comment type="caution">
    <text evidence="3">The sequence shown here is derived from an EMBL/GenBank/DDBJ whole genome shotgun (WGS) entry which is preliminary data.</text>
</comment>
<evidence type="ECO:0000313" key="2">
    <source>
        <dbReference type="EMBL" id="GED23990.1"/>
    </source>
</evidence>
<evidence type="ECO:0000313" key="4">
    <source>
        <dbReference type="Proteomes" id="UP000276178"/>
    </source>
</evidence>
<reference evidence="3 4" key="1">
    <citation type="submission" date="2018-10" db="EMBL/GenBank/DDBJ databases">
        <title>Phylogenomics of Brevibacillus.</title>
        <authorList>
            <person name="Dunlap C."/>
        </authorList>
    </citation>
    <scope>NUCLEOTIDE SEQUENCE [LARGE SCALE GENOMIC DNA]</scope>
    <source>
        <strain evidence="3 4">NRRL NRS 1219</strain>
    </source>
</reference>
<gene>
    <name evidence="2" type="ORF">BAG01nite_00920</name>
    <name evidence="3" type="ORF">EB820_17375</name>
</gene>